<feature type="compositionally biased region" description="Basic and acidic residues" evidence="6">
    <location>
        <begin position="188"/>
        <end position="223"/>
    </location>
</feature>
<dbReference type="SMART" id="SM00249">
    <property type="entry name" value="PHD"/>
    <property type="match status" value="1"/>
</dbReference>
<evidence type="ECO:0000256" key="2">
    <source>
        <dbReference type="ARBA" id="ARBA00022723"/>
    </source>
</evidence>
<dbReference type="PROSITE" id="PS01359">
    <property type="entry name" value="ZF_PHD_1"/>
    <property type="match status" value="1"/>
</dbReference>
<dbReference type="AlphaFoldDB" id="A0A1Y1W1H0"/>
<keyword evidence="3" id="KW-0863">Zinc-finger</keyword>
<dbReference type="GO" id="GO:0045893">
    <property type="term" value="P:positive regulation of DNA-templated transcription"/>
    <property type="evidence" value="ECO:0007669"/>
    <property type="project" value="TreeGrafter"/>
</dbReference>
<feature type="compositionally biased region" description="Basic and acidic residues" evidence="6">
    <location>
        <begin position="363"/>
        <end position="379"/>
    </location>
</feature>
<keyword evidence="5" id="KW-0539">Nucleus</keyword>
<evidence type="ECO:0000259" key="7">
    <source>
        <dbReference type="PROSITE" id="PS51186"/>
    </source>
</evidence>
<dbReference type="GO" id="GO:0016747">
    <property type="term" value="F:acyltransferase activity, transferring groups other than amino-acyl groups"/>
    <property type="evidence" value="ECO:0007669"/>
    <property type="project" value="InterPro"/>
</dbReference>
<dbReference type="InterPro" id="IPR001965">
    <property type="entry name" value="Znf_PHD"/>
</dbReference>
<evidence type="ECO:0000313" key="9">
    <source>
        <dbReference type="Proteomes" id="UP000193922"/>
    </source>
</evidence>
<dbReference type="InterPro" id="IPR016181">
    <property type="entry name" value="Acyl_CoA_acyltransferase"/>
</dbReference>
<reference evidence="8 9" key="1">
    <citation type="submission" date="2016-07" db="EMBL/GenBank/DDBJ databases">
        <title>Pervasive Adenine N6-methylation of Active Genes in Fungi.</title>
        <authorList>
            <consortium name="DOE Joint Genome Institute"/>
            <person name="Mondo S.J."/>
            <person name="Dannebaum R.O."/>
            <person name="Kuo R.C."/>
            <person name="Labutti K."/>
            <person name="Haridas S."/>
            <person name="Kuo A."/>
            <person name="Salamov A."/>
            <person name="Ahrendt S.R."/>
            <person name="Lipzen A."/>
            <person name="Sullivan W."/>
            <person name="Andreopoulos W.B."/>
            <person name="Clum A."/>
            <person name="Lindquist E."/>
            <person name="Daum C."/>
            <person name="Ramamoorthy G.K."/>
            <person name="Gryganskyi A."/>
            <person name="Culley D."/>
            <person name="Magnuson J.K."/>
            <person name="James T.Y."/>
            <person name="O'Malley M.A."/>
            <person name="Stajich J.E."/>
            <person name="Spatafora J.W."/>
            <person name="Visel A."/>
            <person name="Grigoriev I.V."/>
        </authorList>
    </citation>
    <scope>NUCLEOTIDE SEQUENCE [LARGE SCALE GENOMIC DNA]</scope>
    <source>
        <strain evidence="8 9">ATCC 12442</strain>
    </source>
</reference>
<dbReference type="Proteomes" id="UP000193922">
    <property type="component" value="Unassembled WGS sequence"/>
</dbReference>
<comment type="subcellular location">
    <subcellularLocation>
        <location evidence="1">Nucleus</location>
    </subcellularLocation>
</comment>
<keyword evidence="2" id="KW-0479">Metal-binding</keyword>
<dbReference type="PROSITE" id="PS51186">
    <property type="entry name" value="GNAT"/>
    <property type="match status" value="1"/>
</dbReference>
<dbReference type="CDD" id="cd04301">
    <property type="entry name" value="NAT_SF"/>
    <property type="match status" value="1"/>
</dbReference>
<dbReference type="PANTHER" id="PTHR46174:SF1">
    <property type="entry name" value="CXXC-TYPE ZINC FINGER PROTEIN 1"/>
    <property type="match status" value="1"/>
</dbReference>
<dbReference type="Pfam" id="PF13508">
    <property type="entry name" value="Acetyltransf_7"/>
    <property type="match status" value="1"/>
</dbReference>
<organism evidence="8 9">
    <name type="scientific">Linderina pennispora</name>
    <dbReference type="NCBI Taxonomy" id="61395"/>
    <lineage>
        <taxon>Eukaryota</taxon>
        <taxon>Fungi</taxon>
        <taxon>Fungi incertae sedis</taxon>
        <taxon>Zoopagomycota</taxon>
        <taxon>Kickxellomycotina</taxon>
        <taxon>Kickxellomycetes</taxon>
        <taxon>Kickxellales</taxon>
        <taxon>Kickxellaceae</taxon>
        <taxon>Linderina</taxon>
    </lineage>
</organism>
<dbReference type="EMBL" id="MCFD01000012">
    <property type="protein sequence ID" value="ORX67383.1"/>
    <property type="molecule type" value="Genomic_DNA"/>
</dbReference>
<feature type="region of interest" description="Disordered" evidence="6">
    <location>
        <begin position="503"/>
        <end position="541"/>
    </location>
</feature>
<sequence>MAMATKFKYNLEALEWDSEHKRNKEGVYCYCGLDYTIGDPMLQCSQCMQLFHWDCVSCLKTKPLFGDSFYTFTCSVCNSGKEEYERDTLSWVQVIYIVLYHLIHAQPDKKYFRWRENICATINENWDALMPGKGEDCHMAQHGRRSGFDDTQQPGNWTLQDVVAPSMAKFKGPTKKADSSGRAPRNVHRGDSKKVSRKRSHDDTVPNSEAEKEILEVLNEGRKRSNARHRVSFSDDDSEDEHRQRKARAKRSRPTLKSLDADMDLLQSFELFTKMEKERTSGGADKSEEIESNASSKDGGVVDAGDGLDADSGSELSSLDSWSTGSAMGDITLSSGSEDDEESEVKMEKGGTKGNTQSLLQAKDCHRSERSPLTTKDEEQNIPPSHTSTDGEDDDDNHDHDDDETAIHEDDSKPDDSHLTVPNPLFDPPSAAASKLGIMKERAEWDLCSRLDASKVPLNMSARRLRRRLHMRRSKRVLGQRVFNIDAMVAKYMAKTQEPLLREDAASDSSDDDSDHDGGPGGRATASSHQQSGDSSSLQKYSDTADFEPLTATPYINSLTTSATTISPFHGRFLRPYIWRDFIDVSKPETSKRRLGSRSSLAALHVHRSIKARAHPLFAKLHLHPIDLHDCEPIDYVFLQREHLPQVNALLCRTFWPGVDMSDALTYPEFSVVALYKRTVVGCAFLTPEAYLTYIAVAAGWEGAGIATFMIHHLTQTMPTKDITLHVSATNLAMLLYQRFGFKPERFAVDFYKSYLPRDSRQCPNAFFMRLRRY</sequence>
<gene>
    <name evidence="8" type="ORF">DL89DRAFT_269215</name>
</gene>
<feature type="domain" description="N-acetyltransferase" evidence="7">
    <location>
        <begin position="634"/>
        <end position="774"/>
    </location>
</feature>
<accession>A0A1Y1W1H0</accession>
<feature type="compositionally biased region" description="Basic and acidic residues" evidence="6">
    <location>
        <begin position="276"/>
        <end position="289"/>
    </location>
</feature>
<dbReference type="RefSeq" id="XP_040741270.1">
    <property type="nucleotide sequence ID" value="XM_040888201.1"/>
</dbReference>
<feature type="compositionally biased region" description="Low complexity" evidence="6">
    <location>
        <begin position="527"/>
        <end position="539"/>
    </location>
</feature>
<dbReference type="PANTHER" id="PTHR46174">
    <property type="entry name" value="CXXC-TYPE ZINC FINGER PROTEIN 1"/>
    <property type="match status" value="1"/>
</dbReference>
<feature type="region of interest" description="Disordered" evidence="6">
    <location>
        <begin position="169"/>
        <end position="259"/>
    </location>
</feature>
<comment type="caution">
    <text evidence="8">The sequence shown here is derived from an EMBL/GenBank/DDBJ whole genome shotgun (WGS) entry which is preliminary data.</text>
</comment>
<feature type="compositionally biased region" description="Low complexity" evidence="6">
    <location>
        <begin position="295"/>
        <end position="327"/>
    </location>
</feature>
<evidence type="ECO:0000256" key="6">
    <source>
        <dbReference type="SAM" id="MobiDB-lite"/>
    </source>
</evidence>
<dbReference type="InterPro" id="IPR019786">
    <property type="entry name" value="Zinc_finger_PHD-type_CS"/>
</dbReference>
<dbReference type="OrthoDB" id="4080456at2759"/>
<name>A0A1Y1W1H0_9FUNG</name>
<dbReference type="Gene3D" id="3.40.630.30">
    <property type="match status" value="1"/>
</dbReference>
<dbReference type="GO" id="GO:0008270">
    <property type="term" value="F:zinc ion binding"/>
    <property type="evidence" value="ECO:0007669"/>
    <property type="project" value="UniProtKB-KW"/>
</dbReference>
<evidence type="ECO:0000256" key="1">
    <source>
        <dbReference type="ARBA" id="ARBA00004123"/>
    </source>
</evidence>
<dbReference type="STRING" id="61395.A0A1Y1W1H0"/>
<protein>
    <recommendedName>
        <fullName evidence="7">N-acetyltransferase domain-containing protein</fullName>
    </recommendedName>
</protein>
<evidence type="ECO:0000313" key="8">
    <source>
        <dbReference type="EMBL" id="ORX67383.1"/>
    </source>
</evidence>
<dbReference type="SUPFAM" id="SSF55729">
    <property type="entry name" value="Acyl-CoA N-acyltransferases (Nat)"/>
    <property type="match status" value="1"/>
</dbReference>
<proteinExistence type="predicted"/>
<dbReference type="InterPro" id="IPR011011">
    <property type="entry name" value="Znf_FYVE_PHD"/>
</dbReference>
<dbReference type="GO" id="GO:0048188">
    <property type="term" value="C:Set1C/COMPASS complex"/>
    <property type="evidence" value="ECO:0007669"/>
    <property type="project" value="InterPro"/>
</dbReference>
<dbReference type="InterPro" id="IPR037869">
    <property type="entry name" value="Spp1/CFP1"/>
</dbReference>
<keyword evidence="9" id="KW-1185">Reference proteome</keyword>
<feature type="compositionally biased region" description="Basic residues" evidence="6">
    <location>
        <begin position="244"/>
        <end position="254"/>
    </location>
</feature>
<dbReference type="Gene3D" id="3.90.980.20">
    <property type="match status" value="1"/>
</dbReference>
<dbReference type="GeneID" id="63804849"/>
<keyword evidence="4" id="KW-0862">Zinc</keyword>
<feature type="compositionally biased region" description="Basic and acidic residues" evidence="6">
    <location>
        <begin position="397"/>
        <end position="418"/>
    </location>
</feature>
<evidence type="ECO:0000256" key="5">
    <source>
        <dbReference type="ARBA" id="ARBA00023242"/>
    </source>
</evidence>
<dbReference type="SUPFAM" id="SSF57903">
    <property type="entry name" value="FYVE/PHD zinc finger"/>
    <property type="match status" value="1"/>
</dbReference>
<feature type="region of interest" description="Disordered" evidence="6">
    <location>
        <begin position="276"/>
        <end position="431"/>
    </location>
</feature>
<dbReference type="InterPro" id="IPR000182">
    <property type="entry name" value="GNAT_dom"/>
</dbReference>
<evidence type="ECO:0000256" key="3">
    <source>
        <dbReference type="ARBA" id="ARBA00022771"/>
    </source>
</evidence>
<evidence type="ECO:0000256" key="4">
    <source>
        <dbReference type="ARBA" id="ARBA00022833"/>
    </source>
</evidence>